<dbReference type="InterPro" id="IPR036864">
    <property type="entry name" value="Zn2-C6_fun-type_DNA-bd_sf"/>
</dbReference>
<dbReference type="PROSITE" id="PS50048">
    <property type="entry name" value="ZN2_CY6_FUNGAL_2"/>
    <property type="match status" value="1"/>
</dbReference>
<sequence>MSEAGSSSLGNEDSLLLITRACDMCRKKKIRCEVTSGTCVQCIRYKTQCHFTPISVKRKPRRSVRIKQVEELQQKLQWMEKQLNRATERQVSVPHSDLRNDRPLLETPNSSQSRSGIAYLDEIVSGDGLINYSPAMSAESPEVSNANNSSHETPSSSVPDNQITISHWIPTFDNNEFMRPYFKVLPPKDETLDLIKKSFKGFYSAYPLFDIPTFISTFESQGTDITDLRWWACLNVVLALRTQFLPTMSGDKEEDRQAWGYFQNALAVTNQLMTMHSTISSVQALLGMSLVILGTPNQGPASLLISSAIKLAHRIGLHRRSHELGLSQAEINERNRVFWIAYCLDKDISLQTGQPPTQDDEDMDVELPFENNFPEPHPGELNRGGYFSFRARLAIIQGEIYTRLLSVKAGKQSTTERIIAARDLESRLEVWRACVPSDYLRRPGTQGPAVETGRHPAILQLTYFKCLAIVYGSLPTLPIYREVAIPDDSNRYQIKSAAIYATQARKAIQLLPVIPRRKHACIWSVLHIFVTATKTLLTHTISNPSNAQAQADLELMEPLLTLMGMLAASGESNKVGEIYQSCVEMFNMARTAVLNASLPDISPNQTRIMGRLRGEESMQDFLRRMENIREGYDGDMN</sequence>
<dbReference type="InParanoid" id="A0A0C3DC32"/>
<dbReference type="OrthoDB" id="2123952at2759"/>
<dbReference type="SMART" id="SM00066">
    <property type="entry name" value="GAL4"/>
    <property type="match status" value="1"/>
</dbReference>
<dbReference type="GO" id="GO:0000981">
    <property type="term" value="F:DNA-binding transcription factor activity, RNA polymerase II-specific"/>
    <property type="evidence" value="ECO:0007669"/>
    <property type="project" value="InterPro"/>
</dbReference>
<dbReference type="InterPro" id="IPR007219">
    <property type="entry name" value="XnlR_reg_dom"/>
</dbReference>
<dbReference type="InterPro" id="IPR050987">
    <property type="entry name" value="AtrR-like"/>
</dbReference>
<dbReference type="GO" id="GO:0008270">
    <property type="term" value="F:zinc ion binding"/>
    <property type="evidence" value="ECO:0007669"/>
    <property type="project" value="InterPro"/>
</dbReference>
<feature type="region of interest" description="Disordered" evidence="3">
    <location>
        <begin position="85"/>
        <end position="113"/>
    </location>
</feature>
<dbReference type="SMART" id="SM00906">
    <property type="entry name" value="Fungal_trans"/>
    <property type="match status" value="1"/>
</dbReference>
<dbReference type="HOGENOM" id="CLU_011099_5_1_1"/>
<proteinExistence type="predicted"/>
<dbReference type="SUPFAM" id="SSF57701">
    <property type="entry name" value="Zn2/Cys6 DNA-binding domain"/>
    <property type="match status" value="1"/>
</dbReference>
<keyword evidence="1" id="KW-0479">Metal-binding</keyword>
<evidence type="ECO:0000256" key="2">
    <source>
        <dbReference type="ARBA" id="ARBA00023242"/>
    </source>
</evidence>
<evidence type="ECO:0000256" key="3">
    <source>
        <dbReference type="SAM" id="MobiDB-lite"/>
    </source>
</evidence>
<dbReference type="GO" id="GO:0006351">
    <property type="term" value="P:DNA-templated transcription"/>
    <property type="evidence" value="ECO:0007669"/>
    <property type="project" value="InterPro"/>
</dbReference>
<dbReference type="Pfam" id="PF00172">
    <property type="entry name" value="Zn_clus"/>
    <property type="match status" value="1"/>
</dbReference>
<dbReference type="PROSITE" id="PS00463">
    <property type="entry name" value="ZN2_CY6_FUNGAL_1"/>
    <property type="match status" value="1"/>
</dbReference>
<evidence type="ECO:0000259" key="4">
    <source>
        <dbReference type="PROSITE" id="PS50048"/>
    </source>
</evidence>
<name>A0A0C3DC32_OIDMZ</name>
<reference evidence="6" key="2">
    <citation type="submission" date="2015-01" db="EMBL/GenBank/DDBJ databases">
        <title>Evolutionary Origins and Diversification of the Mycorrhizal Mutualists.</title>
        <authorList>
            <consortium name="DOE Joint Genome Institute"/>
            <consortium name="Mycorrhizal Genomics Consortium"/>
            <person name="Kohler A."/>
            <person name="Kuo A."/>
            <person name="Nagy L.G."/>
            <person name="Floudas D."/>
            <person name="Copeland A."/>
            <person name="Barry K.W."/>
            <person name="Cichocki N."/>
            <person name="Veneault-Fourrey C."/>
            <person name="LaButti K."/>
            <person name="Lindquist E.A."/>
            <person name="Lipzen A."/>
            <person name="Lundell T."/>
            <person name="Morin E."/>
            <person name="Murat C."/>
            <person name="Riley R."/>
            <person name="Ohm R."/>
            <person name="Sun H."/>
            <person name="Tunlid A."/>
            <person name="Henrissat B."/>
            <person name="Grigoriev I.V."/>
            <person name="Hibbett D.S."/>
            <person name="Martin F."/>
        </authorList>
    </citation>
    <scope>NUCLEOTIDE SEQUENCE [LARGE SCALE GENOMIC DNA]</scope>
    <source>
        <strain evidence="6">Zn</strain>
    </source>
</reference>
<dbReference type="Proteomes" id="UP000054321">
    <property type="component" value="Unassembled WGS sequence"/>
</dbReference>
<evidence type="ECO:0000256" key="1">
    <source>
        <dbReference type="ARBA" id="ARBA00022723"/>
    </source>
</evidence>
<evidence type="ECO:0000313" key="6">
    <source>
        <dbReference type="Proteomes" id="UP000054321"/>
    </source>
</evidence>
<accession>A0A0C3DC32</accession>
<dbReference type="InterPro" id="IPR001138">
    <property type="entry name" value="Zn2Cys6_DnaBD"/>
</dbReference>
<keyword evidence="2" id="KW-0539">Nucleus</keyword>
<protein>
    <recommendedName>
        <fullName evidence="4">Zn(2)-C6 fungal-type domain-containing protein</fullName>
    </recommendedName>
</protein>
<dbReference type="EMBL" id="KN832870">
    <property type="protein sequence ID" value="KIN08914.1"/>
    <property type="molecule type" value="Genomic_DNA"/>
</dbReference>
<organism evidence="5 6">
    <name type="scientific">Oidiodendron maius (strain Zn)</name>
    <dbReference type="NCBI Taxonomy" id="913774"/>
    <lineage>
        <taxon>Eukaryota</taxon>
        <taxon>Fungi</taxon>
        <taxon>Dikarya</taxon>
        <taxon>Ascomycota</taxon>
        <taxon>Pezizomycotina</taxon>
        <taxon>Leotiomycetes</taxon>
        <taxon>Leotiomycetes incertae sedis</taxon>
        <taxon>Myxotrichaceae</taxon>
        <taxon>Oidiodendron</taxon>
    </lineage>
</organism>
<dbReference type="PANTHER" id="PTHR46910">
    <property type="entry name" value="TRANSCRIPTION FACTOR PDR1"/>
    <property type="match status" value="1"/>
</dbReference>
<dbReference type="PANTHER" id="PTHR46910:SF25">
    <property type="entry name" value="ABC-TRANSPORTER-REGULATING TRANSCRIPTION FACTOR"/>
    <property type="match status" value="1"/>
</dbReference>
<dbReference type="GO" id="GO:0003677">
    <property type="term" value="F:DNA binding"/>
    <property type="evidence" value="ECO:0007669"/>
    <property type="project" value="InterPro"/>
</dbReference>
<dbReference type="CDD" id="cd12148">
    <property type="entry name" value="fungal_TF_MHR"/>
    <property type="match status" value="1"/>
</dbReference>
<gene>
    <name evidence="5" type="ORF">OIDMADRAFT_175594</name>
</gene>
<dbReference type="CDD" id="cd00067">
    <property type="entry name" value="GAL4"/>
    <property type="match status" value="1"/>
</dbReference>
<feature type="region of interest" description="Disordered" evidence="3">
    <location>
        <begin position="135"/>
        <end position="160"/>
    </location>
</feature>
<feature type="compositionally biased region" description="Polar residues" evidence="3">
    <location>
        <begin position="142"/>
        <end position="160"/>
    </location>
</feature>
<dbReference type="AlphaFoldDB" id="A0A0C3DC32"/>
<feature type="domain" description="Zn(2)-C6 fungal-type" evidence="4">
    <location>
        <begin position="21"/>
        <end position="51"/>
    </location>
</feature>
<evidence type="ECO:0000313" key="5">
    <source>
        <dbReference type="EMBL" id="KIN08914.1"/>
    </source>
</evidence>
<dbReference type="Gene3D" id="4.10.240.10">
    <property type="entry name" value="Zn(2)-C6 fungal-type DNA-binding domain"/>
    <property type="match status" value="1"/>
</dbReference>
<reference evidence="5 6" key="1">
    <citation type="submission" date="2014-04" db="EMBL/GenBank/DDBJ databases">
        <authorList>
            <consortium name="DOE Joint Genome Institute"/>
            <person name="Kuo A."/>
            <person name="Martino E."/>
            <person name="Perotto S."/>
            <person name="Kohler A."/>
            <person name="Nagy L.G."/>
            <person name="Floudas D."/>
            <person name="Copeland A."/>
            <person name="Barry K.W."/>
            <person name="Cichocki N."/>
            <person name="Veneault-Fourrey C."/>
            <person name="LaButti K."/>
            <person name="Lindquist E.A."/>
            <person name="Lipzen A."/>
            <person name="Lundell T."/>
            <person name="Morin E."/>
            <person name="Murat C."/>
            <person name="Sun H."/>
            <person name="Tunlid A."/>
            <person name="Henrissat B."/>
            <person name="Grigoriev I.V."/>
            <person name="Hibbett D.S."/>
            <person name="Martin F."/>
            <person name="Nordberg H.P."/>
            <person name="Cantor M.N."/>
            <person name="Hua S.X."/>
        </authorList>
    </citation>
    <scope>NUCLEOTIDE SEQUENCE [LARGE SCALE GENOMIC DNA]</scope>
    <source>
        <strain evidence="5 6">Zn</strain>
    </source>
</reference>
<dbReference type="Pfam" id="PF04082">
    <property type="entry name" value="Fungal_trans"/>
    <property type="match status" value="1"/>
</dbReference>
<keyword evidence="6" id="KW-1185">Reference proteome</keyword>